<protein>
    <recommendedName>
        <fullName evidence="8">SRP54-type proteins GTP-binding domain-containing protein</fullName>
    </recommendedName>
</protein>
<dbReference type="PANTHER" id="PTHR43134">
    <property type="entry name" value="SIGNAL RECOGNITION PARTICLE RECEPTOR SUBUNIT ALPHA"/>
    <property type="match status" value="1"/>
</dbReference>
<evidence type="ECO:0000256" key="7">
    <source>
        <dbReference type="SAM" id="MobiDB-lite"/>
    </source>
</evidence>
<evidence type="ECO:0000256" key="6">
    <source>
        <dbReference type="ARBA" id="ARBA00023170"/>
    </source>
</evidence>
<gene>
    <name evidence="9" type="ORF">DBRI00130_LOCUS28965</name>
</gene>
<dbReference type="GO" id="GO:0005525">
    <property type="term" value="F:GTP binding"/>
    <property type="evidence" value="ECO:0007669"/>
    <property type="project" value="UniProtKB-KW"/>
</dbReference>
<dbReference type="GO" id="GO:0016020">
    <property type="term" value="C:membrane"/>
    <property type="evidence" value="ECO:0007669"/>
    <property type="project" value="UniProtKB-SubCell"/>
</dbReference>
<evidence type="ECO:0000256" key="3">
    <source>
        <dbReference type="ARBA" id="ARBA00022741"/>
    </source>
</evidence>
<feature type="compositionally biased region" description="Basic and acidic residues" evidence="7">
    <location>
        <begin position="472"/>
        <end position="484"/>
    </location>
</feature>
<dbReference type="InterPro" id="IPR013822">
    <property type="entry name" value="Signal_recog_particl_SRP54_hlx"/>
</dbReference>
<dbReference type="GO" id="GO:0006614">
    <property type="term" value="P:SRP-dependent cotranslational protein targeting to membrane"/>
    <property type="evidence" value="ECO:0007669"/>
    <property type="project" value="InterPro"/>
</dbReference>
<evidence type="ECO:0000259" key="8">
    <source>
        <dbReference type="PROSITE" id="PS00300"/>
    </source>
</evidence>
<keyword evidence="3" id="KW-0547">Nucleotide-binding</keyword>
<comment type="similarity">
    <text evidence="2">Belongs to the GTP-binding SRP family.</text>
</comment>
<dbReference type="GO" id="GO:0005737">
    <property type="term" value="C:cytoplasm"/>
    <property type="evidence" value="ECO:0007669"/>
    <property type="project" value="UniProtKB-ARBA"/>
</dbReference>
<dbReference type="PANTHER" id="PTHR43134:SF7">
    <property type="entry name" value="CELL DIVISION PROTEIN FTSY HOMOLOG, CHLOROPLASTIC"/>
    <property type="match status" value="1"/>
</dbReference>
<dbReference type="InterPro" id="IPR003593">
    <property type="entry name" value="AAA+_ATPase"/>
</dbReference>
<accession>A0A6S8YP33</accession>
<dbReference type="SUPFAM" id="SSF47364">
    <property type="entry name" value="Domain of the SRP/SRP receptor G-proteins"/>
    <property type="match status" value="1"/>
</dbReference>
<feature type="domain" description="SRP54-type proteins GTP-binding" evidence="8">
    <location>
        <begin position="417"/>
        <end position="430"/>
    </location>
</feature>
<feature type="region of interest" description="Disordered" evidence="7">
    <location>
        <begin position="471"/>
        <end position="546"/>
    </location>
</feature>
<dbReference type="InterPro" id="IPR042101">
    <property type="entry name" value="SRP54_N_sf"/>
</dbReference>
<name>A0A6S8YP33_9STRA</name>
<evidence type="ECO:0000256" key="5">
    <source>
        <dbReference type="ARBA" id="ARBA00023136"/>
    </source>
</evidence>
<feature type="region of interest" description="Disordered" evidence="7">
    <location>
        <begin position="197"/>
        <end position="219"/>
    </location>
</feature>
<keyword evidence="6" id="KW-0675">Receptor</keyword>
<feature type="compositionally biased region" description="Low complexity" evidence="7">
    <location>
        <begin position="200"/>
        <end position="213"/>
    </location>
</feature>
<dbReference type="EMBL" id="HBNS01037090">
    <property type="protein sequence ID" value="CAE4633951.1"/>
    <property type="molecule type" value="Transcribed_RNA"/>
</dbReference>
<proteinExistence type="inferred from homology"/>
<dbReference type="InterPro" id="IPR027417">
    <property type="entry name" value="P-loop_NTPase"/>
</dbReference>
<dbReference type="SMART" id="SM00962">
    <property type="entry name" value="SRP54"/>
    <property type="match status" value="1"/>
</dbReference>
<dbReference type="PROSITE" id="PS00300">
    <property type="entry name" value="SRP54"/>
    <property type="match status" value="1"/>
</dbReference>
<organism evidence="9">
    <name type="scientific">Ditylum brightwellii</name>
    <dbReference type="NCBI Taxonomy" id="49249"/>
    <lineage>
        <taxon>Eukaryota</taxon>
        <taxon>Sar</taxon>
        <taxon>Stramenopiles</taxon>
        <taxon>Ochrophyta</taxon>
        <taxon>Bacillariophyta</taxon>
        <taxon>Mediophyceae</taxon>
        <taxon>Lithodesmiophycidae</taxon>
        <taxon>Lithodesmiales</taxon>
        <taxon>Lithodesmiaceae</taxon>
        <taxon>Ditylum</taxon>
    </lineage>
</organism>
<evidence type="ECO:0000256" key="2">
    <source>
        <dbReference type="ARBA" id="ARBA00008531"/>
    </source>
</evidence>
<dbReference type="Pfam" id="PF02881">
    <property type="entry name" value="SRP54_N"/>
    <property type="match status" value="1"/>
</dbReference>
<dbReference type="GO" id="GO:0005047">
    <property type="term" value="F:signal recognition particle binding"/>
    <property type="evidence" value="ECO:0007669"/>
    <property type="project" value="TreeGrafter"/>
</dbReference>
<reference evidence="9" key="1">
    <citation type="submission" date="2021-01" db="EMBL/GenBank/DDBJ databases">
        <authorList>
            <person name="Corre E."/>
            <person name="Pelletier E."/>
            <person name="Niang G."/>
            <person name="Scheremetjew M."/>
            <person name="Finn R."/>
            <person name="Kale V."/>
            <person name="Holt S."/>
            <person name="Cochrane G."/>
            <person name="Meng A."/>
            <person name="Brown T."/>
            <person name="Cohen L."/>
        </authorList>
    </citation>
    <scope>NUCLEOTIDE SEQUENCE</scope>
    <source>
        <strain evidence="9">GSO104</strain>
    </source>
</reference>
<dbReference type="AlphaFoldDB" id="A0A6S8YP33"/>
<dbReference type="InterPro" id="IPR036225">
    <property type="entry name" value="SRP/SRP_N"/>
</dbReference>
<evidence type="ECO:0000313" key="9">
    <source>
        <dbReference type="EMBL" id="CAE4633951.1"/>
    </source>
</evidence>
<comment type="subcellular location">
    <subcellularLocation>
        <location evidence="1">Membrane</location>
        <topology evidence="1">Peripheral membrane protein</topology>
    </subcellularLocation>
</comment>
<dbReference type="Pfam" id="PF00448">
    <property type="entry name" value="SRP54"/>
    <property type="match status" value="1"/>
</dbReference>
<evidence type="ECO:0000256" key="4">
    <source>
        <dbReference type="ARBA" id="ARBA00023134"/>
    </source>
</evidence>
<sequence length="546" mass="59243">MLTLHCQDGRRRNQVDNVVAGSLTLLIFLGVCTHWFCQHVNAFIPQPQQHGHRWLPGASLEQRSRETKLSMVFDFFKKRATEGVDQLSDLAKSAAEGKFTEGLGRAANYATQSNKAFAIGLAKSRNKLLYDIDNMLNGGGDILDELEAVLLQSDLGIQTTEEVLEEVKSLREGSLEMFSRDDLRSVLRGKLLEALDTETRTSTSDEPSTSSSRAIKFASPTDDGTHPLTVLFVMGANGMGKTTTIGKLASRLRTEGNQTVLLAACDTFRAGAIEQLEMWADRAQVDCHSPTENQNGPSAVLYGALDRAIRDKYDTLIVDTSGRLSNNDALTAELLKMKRVIQKRMSTEQTEDGKPIFNTNVPHETLLVIDAAQGRMALDSAKQWHKEVGLSGLVLTKLDGSARGGSVVAVSRELDLPVKLIGVGEGIEDLRDFDPETFVDGLLGVGAAGNSKSSQSKSEGKALAERLSVMRKARDDRAKSQQKENKKKNAGLPNIGAGLGGSGMAGEMTLQEMDTPDVEPVMASGGDSGSKAKKKNKKKKKKRAKR</sequence>
<dbReference type="InterPro" id="IPR000897">
    <property type="entry name" value="SRP54_GTPase_dom"/>
</dbReference>
<dbReference type="Gene3D" id="3.40.50.300">
    <property type="entry name" value="P-loop containing nucleotide triphosphate hydrolases"/>
    <property type="match status" value="1"/>
</dbReference>
<feature type="compositionally biased region" description="Basic residues" evidence="7">
    <location>
        <begin position="531"/>
        <end position="546"/>
    </location>
</feature>
<dbReference type="SUPFAM" id="SSF52540">
    <property type="entry name" value="P-loop containing nucleoside triphosphate hydrolases"/>
    <property type="match status" value="1"/>
</dbReference>
<evidence type="ECO:0000256" key="1">
    <source>
        <dbReference type="ARBA" id="ARBA00004170"/>
    </source>
</evidence>
<keyword evidence="4" id="KW-0342">GTP-binding</keyword>
<dbReference type="Gene3D" id="1.20.120.140">
    <property type="entry name" value="Signal recognition particle SRP54, nucleotide-binding domain"/>
    <property type="match status" value="1"/>
</dbReference>
<dbReference type="SMART" id="SM00382">
    <property type="entry name" value="AAA"/>
    <property type="match status" value="1"/>
</dbReference>
<keyword evidence="5" id="KW-0472">Membrane</keyword>
<dbReference type="GO" id="GO:0003924">
    <property type="term" value="F:GTPase activity"/>
    <property type="evidence" value="ECO:0007669"/>
    <property type="project" value="TreeGrafter"/>
</dbReference>